<evidence type="ECO:0000256" key="4">
    <source>
        <dbReference type="SAM" id="MobiDB-lite"/>
    </source>
</evidence>
<keyword evidence="7" id="KW-1185">Reference proteome</keyword>
<dbReference type="PROSITE" id="PS50088">
    <property type="entry name" value="ANK_REPEAT"/>
    <property type="match status" value="3"/>
</dbReference>
<dbReference type="PANTHER" id="PTHR24198:SF165">
    <property type="entry name" value="ANKYRIN REPEAT-CONTAINING PROTEIN-RELATED"/>
    <property type="match status" value="1"/>
</dbReference>
<feature type="repeat" description="ANK" evidence="3">
    <location>
        <begin position="195"/>
        <end position="227"/>
    </location>
</feature>
<dbReference type="InterPro" id="IPR002110">
    <property type="entry name" value="Ankyrin_rpt"/>
</dbReference>
<proteinExistence type="predicted"/>
<feature type="domain" description="BZIP" evidence="5">
    <location>
        <begin position="13"/>
        <end position="28"/>
    </location>
</feature>
<dbReference type="STRING" id="28573.A0A0U1LPJ7"/>
<gene>
    <name evidence="6" type="ORF">PISL3812_02317</name>
</gene>
<dbReference type="PRINTS" id="PR01415">
    <property type="entry name" value="ANKYRIN"/>
</dbReference>
<keyword evidence="2 3" id="KW-0040">ANK repeat</keyword>
<dbReference type="OrthoDB" id="366390at2759"/>
<feature type="repeat" description="ANK" evidence="3">
    <location>
        <begin position="162"/>
        <end position="194"/>
    </location>
</feature>
<dbReference type="SUPFAM" id="SSF48403">
    <property type="entry name" value="Ankyrin repeat"/>
    <property type="match status" value="1"/>
</dbReference>
<evidence type="ECO:0000259" key="5">
    <source>
        <dbReference type="PROSITE" id="PS00036"/>
    </source>
</evidence>
<evidence type="ECO:0000313" key="6">
    <source>
        <dbReference type="EMBL" id="CRG85202.1"/>
    </source>
</evidence>
<dbReference type="GO" id="GO:0003700">
    <property type="term" value="F:DNA-binding transcription factor activity"/>
    <property type="evidence" value="ECO:0007669"/>
    <property type="project" value="InterPro"/>
</dbReference>
<dbReference type="CDD" id="cd14688">
    <property type="entry name" value="bZIP_YAP"/>
    <property type="match status" value="1"/>
</dbReference>
<dbReference type="Pfam" id="PF12796">
    <property type="entry name" value="Ank_2"/>
    <property type="match status" value="2"/>
</dbReference>
<name>A0A0U1LPJ7_TALIS</name>
<sequence>MMRKSFGLTGPERRREQNRLAQRRFRERHNHQRSPSRQGHQMSISSPGSISHPETSPNDAMLPEPTTAILRDNSTGSSSDASYWELSCLNGNEVADGINFGNGLDRAGLELRQAANSWVSHPEAALSQPVDPILKSLLYRESHTFSGAIGGDASAISDPVSSGVSLLHIAAKRGHVKIVRLLLDHDAYCNVQDDDGVTPLIHATIGGYEEVAGLLLSHGASIRFADRHNRSALHWAVISRRERLLKMLLKHCVEDKSVIDGLTREGRTPLHIAVETNFEAAVEILLNSGADARHKALSKSEIIDIYS</sequence>
<dbReference type="AlphaFoldDB" id="A0A0U1LPJ7"/>
<feature type="compositionally biased region" description="Polar residues" evidence="4">
    <location>
        <begin position="35"/>
        <end position="58"/>
    </location>
</feature>
<dbReference type="Proteomes" id="UP000054383">
    <property type="component" value="Unassembled WGS sequence"/>
</dbReference>
<dbReference type="OMA" id="DNAHWSA"/>
<evidence type="ECO:0000313" key="7">
    <source>
        <dbReference type="Proteomes" id="UP000054383"/>
    </source>
</evidence>
<evidence type="ECO:0000256" key="1">
    <source>
        <dbReference type="ARBA" id="ARBA00022737"/>
    </source>
</evidence>
<accession>A0A0U1LPJ7</accession>
<evidence type="ECO:0000256" key="3">
    <source>
        <dbReference type="PROSITE-ProRule" id="PRU00023"/>
    </source>
</evidence>
<evidence type="ECO:0000256" key="2">
    <source>
        <dbReference type="ARBA" id="ARBA00023043"/>
    </source>
</evidence>
<dbReference type="InterPro" id="IPR036770">
    <property type="entry name" value="Ankyrin_rpt-contain_sf"/>
</dbReference>
<keyword evidence="1" id="KW-0677">Repeat</keyword>
<dbReference type="PROSITE" id="PS00036">
    <property type="entry name" value="BZIP_BASIC"/>
    <property type="match status" value="1"/>
</dbReference>
<organism evidence="6 7">
    <name type="scientific">Talaromyces islandicus</name>
    <name type="common">Penicillium islandicum</name>
    <dbReference type="NCBI Taxonomy" id="28573"/>
    <lineage>
        <taxon>Eukaryota</taxon>
        <taxon>Fungi</taxon>
        <taxon>Dikarya</taxon>
        <taxon>Ascomycota</taxon>
        <taxon>Pezizomycotina</taxon>
        <taxon>Eurotiomycetes</taxon>
        <taxon>Eurotiomycetidae</taxon>
        <taxon>Eurotiales</taxon>
        <taxon>Trichocomaceae</taxon>
        <taxon>Talaromyces</taxon>
        <taxon>Talaromyces sect. Islandici</taxon>
    </lineage>
</organism>
<feature type="repeat" description="ANK" evidence="3">
    <location>
        <begin position="265"/>
        <end position="297"/>
    </location>
</feature>
<feature type="compositionally biased region" description="Basic residues" evidence="4">
    <location>
        <begin position="21"/>
        <end position="34"/>
    </location>
</feature>
<dbReference type="SMART" id="SM00248">
    <property type="entry name" value="ANK"/>
    <property type="match status" value="4"/>
</dbReference>
<dbReference type="PANTHER" id="PTHR24198">
    <property type="entry name" value="ANKYRIN REPEAT AND PROTEIN KINASE DOMAIN-CONTAINING PROTEIN"/>
    <property type="match status" value="1"/>
</dbReference>
<protein>
    <recommendedName>
        <fullName evidence="5">BZIP domain-containing protein</fullName>
    </recommendedName>
</protein>
<dbReference type="InterPro" id="IPR004827">
    <property type="entry name" value="bZIP"/>
</dbReference>
<dbReference type="EMBL" id="CVMT01000002">
    <property type="protein sequence ID" value="CRG85202.1"/>
    <property type="molecule type" value="Genomic_DNA"/>
</dbReference>
<dbReference type="PROSITE" id="PS50297">
    <property type="entry name" value="ANK_REP_REGION"/>
    <property type="match status" value="3"/>
</dbReference>
<dbReference type="Gene3D" id="1.25.40.20">
    <property type="entry name" value="Ankyrin repeat-containing domain"/>
    <property type="match status" value="1"/>
</dbReference>
<reference evidence="6 7" key="1">
    <citation type="submission" date="2015-04" db="EMBL/GenBank/DDBJ databases">
        <authorList>
            <person name="Syromyatnikov M.Y."/>
            <person name="Popov V.N."/>
        </authorList>
    </citation>
    <scope>NUCLEOTIDE SEQUENCE [LARGE SCALE GENOMIC DNA]</scope>
    <source>
        <strain evidence="6">WF-38-12</strain>
    </source>
</reference>
<feature type="region of interest" description="Disordered" evidence="4">
    <location>
        <begin position="1"/>
        <end position="64"/>
    </location>
</feature>